<reference evidence="2 3" key="1">
    <citation type="submission" date="2014-04" db="EMBL/GenBank/DDBJ databases">
        <authorList>
            <consortium name="DOE Joint Genome Institute"/>
            <person name="Kuo A."/>
            <person name="Gay G."/>
            <person name="Dore J."/>
            <person name="Kohler A."/>
            <person name="Nagy L.G."/>
            <person name="Floudas D."/>
            <person name="Copeland A."/>
            <person name="Barry K.W."/>
            <person name="Cichocki N."/>
            <person name="Veneault-Fourrey C."/>
            <person name="LaButti K."/>
            <person name="Lindquist E.A."/>
            <person name="Lipzen A."/>
            <person name="Lundell T."/>
            <person name="Morin E."/>
            <person name="Murat C."/>
            <person name="Sun H."/>
            <person name="Tunlid A."/>
            <person name="Henrissat B."/>
            <person name="Grigoriev I.V."/>
            <person name="Hibbett D.S."/>
            <person name="Martin F."/>
            <person name="Nordberg H.P."/>
            <person name="Cantor M.N."/>
            <person name="Hua S.X."/>
        </authorList>
    </citation>
    <scope>NUCLEOTIDE SEQUENCE [LARGE SCALE GENOMIC DNA]</scope>
    <source>
        <strain evidence="3">h7</strain>
    </source>
</reference>
<feature type="region of interest" description="Disordered" evidence="1">
    <location>
        <begin position="302"/>
        <end position="331"/>
    </location>
</feature>
<keyword evidence="3" id="KW-1185">Reference proteome</keyword>
<evidence type="ECO:0000256" key="1">
    <source>
        <dbReference type="SAM" id="MobiDB-lite"/>
    </source>
</evidence>
<feature type="compositionally biased region" description="Basic and acidic residues" evidence="1">
    <location>
        <begin position="309"/>
        <end position="319"/>
    </location>
</feature>
<evidence type="ECO:0000313" key="3">
    <source>
        <dbReference type="Proteomes" id="UP000053424"/>
    </source>
</evidence>
<dbReference type="HOGENOM" id="CLU_435489_0_0_1"/>
<dbReference type="EMBL" id="KN831819">
    <property type="protein sequence ID" value="KIM35516.1"/>
    <property type="molecule type" value="Genomic_DNA"/>
</dbReference>
<gene>
    <name evidence="2" type="ORF">M413DRAFT_32458</name>
</gene>
<evidence type="ECO:0000313" key="2">
    <source>
        <dbReference type="EMBL" id="KIM35516.1"/>
    </source>
</evidence>
<dbReference type="Proteomes" id="UP000053424">
    <property type="component" value="Unassembled WGS sequence"/>
</dbReference>
<reference evidence="3" key="2">
    <citation type="submission" date="2015-01" db="EMBL/GenBank/DDBJ databases">
        <title>Evolutionary Origins and Diversification of the Mycorrhizal Mutualists.</title>
        <authorList>
            <consortium name="DOE Joint Genome Institute"/>
            <consortium name="Mycorrhizal Genomics Consortium"/>
            <person name="Kohler A."/>
            <person name="Kuo A."/>
            <person name="Nagy L.G."/>
            <person name="Floudas D."/>
            <person name="Copeland A."/>
            <person name="Barry K.W."/>
            <person name="Cichocki N."/>
            <person name="Veneault-Fourrey C."/>
            <person name="LaButti K."/>
            <person name="Lindquist E.A."/>
            <person name="Lipzen A."/>
            <person name="Lundell T."/>
            <person name="Morin E."/>
            <person name="Murat C."/>
            <person name="Riley R."/>
            <person name="Ohm R."/>
            <person name="Sun H."/>
            <person name="Tunlid A."/>
            <person name="Henrissat B."/>
            <person name="Grigoriev I.V."/>
            <person name="Hibbett D.S."/>
            <person name="Martin F."/>
        </authorList>
    </citation>
    <scope>NUCLEOTIDE SEQUENCE [LARGE SCALE GENOMIC DNA]</scope>
    <source>
        <strain evidence="3">h7</strain>
    </source>
</reference>
<sequence length="628" mass="71016">MLLSAEPTVEATLSNLHLFPNLDTARIYFHVGGFLAADADHAAAEEREKSDLQLQEILQSESFPYRHELLVFFSLANSNFSIKHLEIEGVYLPPRMAKALTYSTSFMHFLSGLQTLEINAHPLSLTSKFPETSELYGKFWNGFGILLPLATNVTSLSLSSSYACTSGLPCETWDAMNLPHLTTLELQSFWFRDKVAFSDINTGLLGFLQRHLKSGSRLSEIAFYSFRATYISNIRWATVYDQIANLVSSNSYCALKSFKHTPSFRKSELHPVENYSFGRHTPGDGGKIEFYCSSTLRNLPQIQPSMNEPHPDPSTKMKEAPPPLANTWNTIPPRMRRTGKVNFIIPIDIEQQLLPSPEISLKALTDFSMPSQSKVSNETSLVHFFSKEVPSTISAAVTIRLRLLPTPDCSTVRQLVEFSRQAWLDGFTSIRYAHLQAGSETTTFFPFTKWLKGRDWITKQLKQNKSVERRLLAEEASILLTLLPWGVNKPDGVSEGGDPIHVLSRYLGPNWLANSEQDETLELMRAKLLEDPKTCAQFRLQNTYFTEKLLREFDSRSTYHTSKSSAWLRHLGDEVAEGNTALVTVVHLGEINNTPHWVPLVVKKGEIPGSYVTVYHIIWFNERIQCTI</sequence>
<name>A0A0C3BVT3_HEBCY</name>
<accession>A0A0C3BVT3</accession>
<evidence type="ECO:0008006" key="4">
    <source>
        <dbReference type="Google" id="ProtNLM"/>
    </source>
</evidence>
<protein>
    <recommendedName>
        <fullName evidence="4">Ubiquitin-like protease family profile domain-containing protein</fullName>
    </recommendedName>
</protein>
<proteinExistence type="predicted"/>
<dbReference type="OrthoDB" id="3066926at2759"/>
<dbReference type="AlphaFoldDB" id="A0A0C3BVT3"/>
<organism evidence="2 3">
    <name type="scientific">Hebeloma cylindrosporum</name>
    <dbReference type="NCBI Taxonomy" id="76867"/>
    <lineage>
        <taxon>Eukaryota</taxon>
        <taxon>Fungi</taxon>
        <taxon>Dikarya</taxon>
        <taxon>Basidiomycota</taxon>
        <taxon>Agaricomycotina</taxon>
        <taxon>Agaricomycetes</taxon>
        <taxon>Agaricomycetidae</taxon>
        <taxon>Agaricales</taxon>
        <taxon>Agaricineae</taxon>
        <taxon>Hymenogastraceae</taxon>
        <taxon>Hebeloma</taxon>
    </lineage>
</organism>